<dbReference type="Gene3D" id="1.20.1740.10">
    <property type="entry name" value="Amino acid/polyamine transporter I"/>
    <property type="match status" value="1"/>
</dbReference>
<name>A0A9P8Y5C3_9PEZI</name>
<dbReference type="OrthoDB" id="3900342at2759"/>
<evidence type="ECO:0000256" key="3">
    <source>
        <dbReference type="ARBA" id="ARBA00022692"/>
    </source>
</evidence>
<dbReference type="InterPro" id="IPR004841">
    <property type="entry name" value="AA-permease/SLC12A_dom"/>
</dbReference>
<feature type="transmembrane region" description="Helical" evidence="7">
    <location>
        <begin position="172"/>
        <end position="194"/>
    </location>
</feature>
<evidence type="ECO:0000256" key="1">
    <source>
        <dbReference type="ARBA" id="ARBA00004141"/>
    </source>
</evidence>
<keyword evidence="10" id="KW-1185">Reference proteome</keyword>
<keyword evidence="5 7" id="KW-1133">Transmembrane helix</keyword>
<dbReference type="Proteomes" id="UP000756346">
    <property type="component" value="Unassembled WGS sequence"/>
</dbReference>
<feature type="transmembrane region" description="Helical" evidence="7">
    <location>
        <begin position="474"/>
        <end position="494"/>
    </location>
</feature>
<keyword evidence="2" id="KW-0813">Transport</keyword>
<dbReference type="PANTHER" id="PTHR43341">
    <property type="entry name" value="AMINO ACID PERMEASE"/>
    <property type="match status" value="1"/>
</dbReference>
<evidence type="ECO:0000256" key="7">
    <source>
        <dbReference type="SAM" id="Phobius"/>
    </source>
</evidence>
<comment type="caution">
    <text evidence="9">The sequence shown here is derived from an EMBL/GenBank/DDBJ whole genome shotgun (WGS) entry which is preliminary data.</text>
</comment>
<dbReference type="GO" id="GO:0015171">
    <property type="term" value="F:amino acid transmembrane transporter activity"/>
    <property type="evidence" value="ECO:0007669"/>
    <property type="project" value="TreeGrafter"/>
</dbReference>
<dbReference type="PANTHER" id="PTHR43341:SF9">
    <property type="entry name" value="DICARBOXYLIC AMINO ACID PERMEASE"/>
    <property type="match status" value="1"/>
</dbReference>
<evidence type="ECO:0000256" key="6">
    <source>
        <dbReference type="ARBA" id="ARBA00023136"/>
    </source>
</evidence>
<evidence type="ECO:0000313" key="10">
    <source>
        <dbReference type="Proteomes" id="UP000756346"/>
    </source>
</evidence>
<keyword evidence="6 7" id="KW-0472">Membrane</keyword>
<proteinExistence type="predicted"/>
<dbReference type="InterPro" id="IPR004840">
    <property type="entry name" value="Amino_acid_permease_CS"/>
</dbReference>
<feature type="transmembrane region" description="Helical" evidence="7">
    <location>
        <begin position="145"/>
        <end position="165"/>
    </location>
</feature>
<dbReference type="PIRSF" id="PIRSF006060">
    <property type="entry name" value="AA_transporter"/>
    <property type="match status" value="1"/>
</dbReference>
<feature type="transmembrane region" description="Helical" evidence="7">
    <location>
        <begin position="37"/>
        <end position="59"/>
    </location>
</feature>
<dbReference type="Pfam" id="PF00324">
    <property type="entry name" value="AA_permease"/>
    <property type="match status" value="1"/>
</dbReference>
<keyword evidence="3 7" id="KW-0812">Transmembrane</keyword>
<feature type="transmembrane region" description="Helical" evidence="7">
    <location>
        <begin position="371"/>
        <end position="389"/>
    </location>
</feature>
<dbReference type="GeneID" id="70181295"/>
<evidence type="ECO:0000259" key="8">
    <source>
        <dbReference type="Pfam" id="PF00324"/>
    </source>
</evidence>
<sequence>MADDKPPLQSEKVDYEVGNSQLVGDDELRREFKPRQVFMFSIACAIGTGLVIGSGGALAKGGPGSLLISYLAVGAAVFFVMTGLGEMAAYLPMSKGFGGYATRLVDPAFGFATGWNYFLKYCIATPTNLTAAGLVIQYWRPDLNVAIWVAVFGSVVIIINLLHVGKFGETEFWLGVIKVAVMTAMIIICLVSALGGAPNKTRTGFAYWQNPGAFASYLFPDSALGRFLGWWACMSQACFPFTGTEVVGMTFGETPNPRKNIPRAVKQTFWRITCFYIIGVLVLGMAVPYDNERLLGAVKAKTSAAASPFVVAAVIAGIPVFADIINACLLVFTLSAASTDIYCASRSIYGLAKDGQAPKLFAKVLSSGSPVWAIAISACFVLLAFMNASQSSGTVFQYFVSLVTIFAVLNWLAIAVSHISFRRALKAQGVDLQSLPYVASFQPYGSYYALFISVLIIIFSGYDAFVPTFSPSTFVLKYLGTVIFIFNVGLWKALKRSRRVKALEVDLVTGRREFELHESAAEAQWGSGIWKRALAKFRR</sequence>
<feature type="transmembrane region" description="Helical" evidence="7">
    <location>
        <begin position="269"/>
        <end position="289"/>
    </location>
</feature>
<dbReference type="InterPro" id="IPR050524">
    <property type="entry name" value="APC_YAT"/>
</dbReference>
<accession>A0A9P8Y5C3</accession>
<feature type="transmembrane region" description="Helical" evidence="7">
    <location>
        <begin position="65"/>
        <end position="85"/>
    </location>
</feature>
<gene>
    <name evidence="9" type="ORF">B0I36DRAFT_291644</name>
</gene>
<dbReference type="PROSITE" id="PS00218">
    <property type="entry name" value="AMINO_ACID_PERMEASE_1"/>
    <property type="match status" value="1"/>
</dbReference>
<dbReference type="RefSeq" id="XP_046012155.1">
    <property type="nucleotide sequence ID" value="XM_046151749.1"/>
</dbReference>
<comment type="subcellular location">
    <subcellularLocation>
        <location evidence="1">Membrane</location>
        <topology evidence="1">Multi-pass membrane protein</topology>
    </subcellularLocation>
</comment>
<evidence type="ECO:0000256" key="2">
    <source>
        <dbReference type="ARBA" id="ARBA00022448"/>
    </source>
</evidence>
<feature type="transmembrane region" description="Helical" evidence="7">
    <location>
        <begin position="309"/>
        <end position="332"/>
    </location>
</feature>
<reference evidence="9" key="1">
    <citation type="journal article" date="2021" name="Nat. Commun.">
        <title>Genetic determinants of endophytism in the Arabidopsis root mycobiome.</title>
        <authorList>
            <person name="Mesny F."/>
            <person name="Miyauchi S."/>
            <person name="Thiergart T."/>
            <person name="Pickel B."/>
            <person name="Atanasova L."/>
            <person name="Karlsson M."/>
            <person name="Huettel B."/>
            <person name="Barry K.W."/>
            <person name="Haridas S."/>
            <person name="Chen C."/>
            <person name="Bauer D."/>
            <person name="Andreopoulos W."/>
            <person name="Pangilinan J."/>
            <person name="LaButti K."/>
            <person name="Riley R."/>
            <person name="Lipzen A."/>
            <person name="Clum A."/>
            <person name="Drula E."/>
            <person name="Henrissat B."/>
            <person name="Kohler A."/>
            <person name="Grigoriev I.V."/>
            <person name="Martin F.M."/>
            <person name="Hacquard S."/>
        </authorList>
    </citation>
    <scope>NUCLEOTIDE SEQUENCE</scope>
    <source>
        <strain evidence="9">MPI-CAGE-CH-0230</strain>
    </source>
</reference>
<evidence type="ECO:0000256" key="5">
    <source>
        <dbReference type="ARBA" id="ARBA00022989"/>
    </source>
</evidence>
<feature type="domain" description="Amino acid permease/ SLC12A" evidence="8">
    <location>
        <begin position="37"/>
        <end position="496"/>
    </location>
</feature>
<evidence type="ECO:0000313" key="9">
    <source>
        <dbReference type="EMBL" id="KAH7029867.1"/>
    </source>
</evidence>
<protein>
    <submittedName>
        <fullName evidence="9">Amino acid permease/ SLC12A domain-containing protein</fullName>
    </submittedName>
</protein>
<dbReference type="GO" id="GO:0016020">
    <property type="term" value="C:membrane"/>
    <property type="evidence" value="ECO:0007669"/>
    <property type="project" value="UniProtKB-SubCell"/>
</dbReference>
<dbReference type="FunFam" id="1.20.1740.10:FF:000006">
    <property type="entry name" value="General amino acid permease"/>
    <property type="match status" value="1"/>
</dbReference>
<evidence type="ECO:0000256" key="4">
    <source>
        <dbReference type="ARBA" id="ARBA00022970"/>
    </source>
</evidence>
<feature type="transmembrane region" description="Helical" evidence="7">
    <location>
        <begin position="395"/>
        <end position="416"/>
    </location>
</feature>
<keyword evidence="4" id="KW-0029">Amino-acid transport</keyword>
<dbReference type="EMBL" id="JAGTJQ010000006">
    <property type="protein sequence ID" value="KAH7029867.1"/>
    <property type="molecule type" value="Genomic_DNA"/>
</dbReference>
<organism evidence="9 10">
    <name type="scientific">Microdochium trichocladiopsis</name>
    <dbReference type="NCBI Taxonomy" id="1682393"/>
    <lineage>
        <taxon>Eukaryota</taxon>
        <taxon>Fungi</taxon>
        <taxon>Dikarya</taxon>
        <taxon>Ascomycota</taxon>
        <taxon>Pezizomycotina</taxon>
        <taxon>Sordariomycetes</taxon>
        <taxon>Xylariomycetidae</taxon>
        <taxon>Xylariales</taxon>
        <taxon>Microdochiaceae</taxon>
        <taxon>Microdochium</taxon>
    </lineage>
</organism>
<feature type="transmembrane region" description="Helical" evidence="7">
    <location>
        <begin position="444"/>
        <end position="462"/>
    </location>
</feature>
<dbReference type="AlphaFoldDB" id="A0A9P8Y5C3"/>
<feature type="transmembrane region" description="Helical" evidence="7">
    <location>
        <begin position="118"/>
        <end position="139"/>
    </location>
</feature>